<dbReference type="InterPro" id="IPR002467">
    <property type="entry name" value="Pept_M24A_MAP1"/>
</dbReference>
<feature type="binding site" evidence="8">
    <location>
        <position position="318"/>
    </location>
    <ligand>
        <name>Zn(2+)</name>
        <dbReference type="ChEBI" id="CHEBI:29105"/>
        <label>4</label>
        <note>catalytic</note>
    </ligand>
</feature>
<comment type="function">
    <text evidence="8 10">Cotranslationally removes the N-terminal methionine from nascent proteins. The N-terminal methionine is often cleaved when the second residue in the primary sequence is small and uncharged (Met-Ala-, Cys, Gly, Pro, Ser, Thr, or Val).</text>
</comment>
<evidence type="ECO:0000256" key="8">
    <source>
        <dbReference type="HAMAP-Rule" id="MF_03174"/>
    </source>
</evidence>
<keyword evidence="2 8" id="KW-0963">Cytoplasm</keyword>
<dbReference type="GO" id="GO:0070006">
    <property type="term" value="F:metalloaminopeptidase activity"/>
    <property type="evidence" value="ECO:0007669"/>
    <property type="project" value="UniProtKB-UniRule"/>
</dbReference>
<evidence type="ECO:0000256" key="6">
    <source>
        <dbReference type="ARBA" id="ARBA00022801"/>
    </source>
</evidence>
<evidence type="ECO:0000256" key="10">
    <source>
        <dbReference type="RuleBase" id="RU003653"/>
    </source>
</evidence>
<accession>A0A9P3H087</accession>
<keyword evidence="4 8" id="KW-0479">Metal-binding</keyword>
<feature type="binding site" evidence="8">
    <location>
        <position position="292"/>
    </location>
    <ligand>
        <name>a protein</name>
        <dbReference type="ChEBI" id="CHEBI:16541"/>
    </ligand>
    <ligandPart>
        <name>N-terminal L-methionine residue</name>
        <dbReference type="ChEBI" id="CHEBI:64731"/>
    </ligandPart>
</feature>
<dbReference type="PROSITE" id="PS00680">
    <property type="entry name" value="MAP_1"/>
    <property type="match status" value="1"/>
</dbReference>
<dbReference type="EC" id="3.4.11.18" evidence="10"/>
<evidence type="ECO:0000256" key="9">
    <source>
        <dbReference type="PROSITE-ProRule" id="PRU01357"/>
    </source>
</evidence>
<feature type="binding site" evidence="8">
    <location>
        <position position="211"/>
    </location>
    <ligand>
        <name>Zn(2+)</name>
        <dbReference type="ChEBI" id="CHEBI:29105"/>
        <label>3</label>
    </ligand>
</feature>
<dbReference type="GO" id="GO:0005829">
    <property type="term" value="C:cytosol"/>
    <property type="evidence" value="ECO:0007669"/>
    <property type="project" value="TreeGrafter"/>
</dbReference>
<feature type="binding site" evidence="8">
    <location>
        <position position="222"/>
    </location>
    <ligand>
        <name>Zn(2+)</name>
        <dbReference type="ChEBI" id="CHEBI:29105"/>
        <label>3</label>
    </ligand>
</feature>
<protein>
    <recommendedName>
        <fullName evidence="10">Methionine aminopeptidase</fullName>
        <ecNumber evidence="10">3.4.11.18</ecNumber>
    </recommendedName>
</protein>
<feature type="binding site" evidence="8">
    <location>
        <position position="349"/>
    </location>
    <ligand>
        <name>Zn(2+)</name>
        <dbReference type="ChEBI" id="CHEBI:29105"/>
        <label>3</label>
    </ligand>
</feature>
<evidence type="ECO:0000256" key="7">
    <source>
        <dbReference type="ARBA" id="ARBA00022833"/>
    </source>
</evidence>
<evidence type="ECO:0000256" key="5">
    <source>
        <dbReference type="ARBA" id="ARBA00022771"/>
    </source>
</evidence>
<feature type="binding site" evidence="8">
    <location>
        <position position="222"/>
    </location>
    <ligand>
        <name>Zn(2+)</name>
        <dbReference type="ChEBI" id="CHEBI:29105"/>
        <label>4</label>
        <note>catalytic</note>
    </ligand>
</feature>
<keyword evidence="1 8" id="KW-0031">Aminopeptidase</keyword>
<feature type="binding site" evidence="8">
    <location>
        <position position="349"/>
    </location>
    <ligand>
        <name>Zn(2+)</name>
        <dbReference type="ChEBI" id="CHEBI:29105"/>
        <label>4</label>
        <note>catalytic</note>
    </ligand>
</feature>
<dbReference type="GO" id="GO:0004239">
    <property type="term" value="F:initiator methionyl aminopeptidase activity"/>
    <property type="evidence" value="ECO:0007669"/>
    <property type="project" value="UniProtKB-UniRule"/>
</dbReference>
<reference evidence="12" key="2">
    <citation type="journal article" date="2022" name="Microbiol. Resour. Announc.">
        <title>Whole-Genome Sequence of Entomortierella parvispora E1425, a Mucoromycotan Fungus Associated with Burkholderiaceae-Related Endosymbiotic Bacteria.</title>
        <authorList>
            <person name="Herlambang A."/>
            <person name="Guo Y."/>
            <person name="Takashima Y."/>
            <person name="Narisawa K."/>
            <person name="Ohta H."/>
            <person name="Nishizawa T."/>
        </authorList>
    </citation>
    <scope>NUCLEOTIDE SEQUENCE</scope>
    <source>
        <strain evidence="12">E1425</strain>
    </source>
</reference>
<dbReference type="Gene3D" id="6.10.140.2220">
    <property type="match status" value="1"/>
</dbReference>
<evidence type="ECO:0000256" key="4">
    <source>
        <dbReference type="ARBA" id="ARBA00022723"/>
    </source>
</evidence>
<comment type="catalytic activity">
    <reaction evidence="8 10">
        <text>Release of N-terminal amino acids, preferentially methionine, from peptides and arylamides.</text>
        <dbReference type="EC" id="3.4.11.18"/>
    </reaction>
</comment>
<comment type="subunit">
    <text evidence="8">Associates with the 60S ribosomal subunit of the 80S translational complex.</text>
</comment>
<dbReference type="Pfam" id="PF15801">
    <property type="entry name" value="zf-C6H2"/>
    <property type="match status" value="1"/>
</dbReference>
<dbReference type="HAMAP" id="MF_01974">
    <property type="entry name" value="MetAP_1"/>
    <property type="match status" value="1"/>
</dbReference>
<dbReference type="InterPro" id="IPR031615">
    <property type="entry name" value="Zfn-C6H2"/>
</dbReference>
<keyword evidence="6 8" id="KW-0378">Hydrolase</keyword>
<comment type="cofactor">
    <cofactor evidence="8">
        <name>Zn(2+)</name>
        <dbReference type="ChEBI" id="CHEBI:29105"/>
    </cofactor>
    <cofactor evidence="8">
        <name>Co(2+)</name>
        <dbReference type="ChEBI" id="CHEBI:48828"/>
    </cofactor>
    <cofactor evidence="8">
        <name>Mn(2+)</name>
        <dbReference type="ChEBI" id="CHEBI:29035"/>
    </cofactor>
    <cofactor evidence="8">
        <name>Fe(2+)</name>
        <dbReference type="ChEBI" id="CHEBI:29033"/>
    </cofactor>
    <text evidence="8">Binds 2 divalent metal cations per subunit. Has a high-affinity and a low affinity metal-binding site. The true nature of the physiological cofactor is under debate. The enzyme is active with zinc, cobalt, manganese or divalent iron ions. Has high activity with zinc; zinc cofactor is transferred into the active site region by the ZNG1 zinc chaperone.</text>
</comment>
<feature type="binding site" evidence="8">
    <location>
        <position position="194"/>
    </location>
    <ligand>
        <name>a protein</name>
        <dbReference type="ChEBI" id="CHEBI:16541"/>
    </ligand>
    <ligandPart>
        <name>N-terminal L-methionine residue</name>
        <dbReference type="ChEBI" id="CHEBI:64731"/>
    </ligandPart>
</feature>
<keyword evidence="13" id="KW-1185">Reference proteome</keyword>
<evidence type="ECO:0000256" key="2">
    <source>
        <dbReference type="ARBA" id="ARBA00022490"/>
    </source>
</evidence>
<comment type="subcellular location">
    <subcellularLocation>
        <location evidence="8">Cytoplasm</location>
    </subcellularLocation>
</comment>
<dbReference type="EMBL" id="BQFW01000001">
    <property type="protein sequence ID" value="GJJ67842.1"/>
    <property type="molecule type" value="Genomic_DNA"/>
</dbReference>
<dbReference type="InterPro" id="IPR000994">
    <property type="entry name" value="Pept_M24"/>
</dbReference>
<dbReference type="SUPFAM" id="SSF55920">
    <property type="entry name" value="Creatinase/aminopeptidase"/>
    <property type="match status" value="1"/>
</dbReference>
<evidence type="ECO:0000256" key="1">
    <source>
        <dbReference type="ARBA" id="ARBA00022438"/>
    </source>
</evidence>
<dbReference type="GO" id="GO:0008270">
    <property type="term" value="F:zinc ion binding"/>
    <property type="evidence" value="ECO:0007669"/>
    <property type="project" value="UniProtKB-KW"/>
</dbReference>
<dbReference type="InterPro" id="IPR036005">
    <property type="entry name" value="Creatinase/aminopeptidase-like"/>
</dbReference>
<keyword evidence="3 8" id="KW-0645">Protease</keyword>
<evidence type="ECO:0000313" key="13">
    <source>
        <dbReference type="Proteomes" id="UP000827284"/>
    </source>
</evidence>
<name>A0A9P3H087_9FUNG</name>
<proteinExistence type="inferred from homology"/>
<keyword evidence="5 9" id="KW-0863">Zinc-finger</keyword>
<sequence>MAPSSEHVCQGLNCSKPAALQCPSCLKLDIPDSFFCSQTCFKENWATHKAIHKIAALTKGPAGEEGGSDPWPGTRYTGPLRPFYPLTPRRTVPDHIPKPDYAQTGNPVSEKINRRTGRIEALPEKDIDVLRKVCQTAREIMDIGIAAMAVGVTSDEIDRIIHEATIERGAYPSPLNYNGFKKSCCVSVNEVICHGVPDQRPFRDGDIVNLDVSIYKDGFHSDLNETVPVGNVDADGLRLIKNARECLEKAIALVKPGALYRDLGNAIEGHADTQGFSVVKAYVGHGVHRYFHALPDIPHYARNKAIGVMKVGHVFTIEPMINEGTWKDEVWPDDWTVVTQDGKRSAQFEQTMVVTKTGVEVLTARPVKK</sequence>
<evidence type="ECO:0000256" key="3">
    <source>
        <dbReference type="ARBA" id="ARBA00022670"/>
    </source>
</evidence>
<dbReference type="OrthoDB" id="3209743at2759"/>
<dbReference type="Gene3D" id="3.90.230.10">
    <property type="entry name" value="Creatinase/methionine aminopeptidase superfamily"/>
    <property type="match status" value="1"/>
</dbReference>
<evidence type="ECO:0000259" key="11">
    <source>
        <dbReference type="PROSITE" id="PS52013"/>
    </source>
</evidence>
<feature type="binding site" evidence="8">
    <location>
        <position position="285"/>
    </location>
    <ligand>
        <name>Zn(2+)</name>
        <dbReference type="ChEBI" id="CHEBI:29105"/>
        <label>4</label>
        <note>catalytic</note>
    </ligand>
</feature>
<dbReference type="NCBIfam" id="TIGR00500">
    <property type="entry name" value="met_pdase_I"/>
    <property type="match status" value="1"/>
</dbReference>
<keyword evidence="7" id="KW-0862">Zinc</keyword>
<dbReference type="PROSITE" id="PS52013">
    <property type="entry name" value="ZF_C6H2"/>
    <property type="match status" value="1"/>
</dbReference>
<evidence type="ECO:0000313" key="12">
    <source>
        <dbReference type="EMBL" id="GJJ67842.1"/>
    </source>
</evidence>
<dbReference type="PRINTS" id="PR00599">
    <property type="entry name" value="MAPEPTIDASE"/>
</dbReference>
<dbReference type="InterPro" id="IPR001714">
    <property type="entry name" value="Pept_M24_MAP"/>
</dbReference>
<dbReference type="Pfam" id="PF00557">
    <property type="entry name" value="Peptidase_M24"/>
    <property type="match status" value="1"/>
</dbReference>
<gene>
    <name evidence="12" type="ORF">EMPS_00188</name>
</gene>
<dbReference type="PANTHER" id="PTHR43330:SF7">
    <property type="entry name" value="METHIONINE AMINOPEPTIDASE 1"/>
    <property type="match status" value="1"/>
</dbReference>
<dbReference type="CDD" id="cd01086">
    <property type="entry name" value="MetAP1"/>
    <property type="match status" value="1"/>
</dbReference>
<organism evidence="12 13">
    <name type="scientific">Entomortierella parvispora</name>
    <dbReference type="NCBI Taxonomy" id="205924"/>
    <lineage>
        <taxon>Eukaryota</taxon>
        <taxon>Fungi</taxon>
        <taxon>Fungi incertae sedis</taxon>
        <taxon>Mucoromycota</taxon>
        <taxon>Mortierellomycotina</taxon>
        <taxon>Mortierellomycetes</taxon>
        <taxon>Mortierellales</taxon>
        <taxon>Mortierellaceae</taxon>
        <taxon>Entomortierella</taxon>
    </lineage>
</organism>
<dbReference type="Proteomes" id="UP000827284">
    <property type="component" value="Unassembled WGS sequence"/>
</dbReference>
<comment type="cofactor">
    <cofactor evidence="10">
        <name>Co(2+)</name>
        <dbReference type="ChEBI" id="CHEBI:48828"/>
    </cofactor>
    <cofactor evidence="10">
        <name>Zn(2+)</name>
        <dbReference type="ChEBI" id="CHEBI:29105"/>
    </cofactor>
    <cofactor evidence="10">
        <name>Mn(2+)</name>
        <dbReference type="ChEBI" id="CHEBI:29035"/>
    </cofactor>
    <cofactor evidence="10">
        <name>Fe(2+)</name>
        <dbReference type="ChEBI" id="CHEBI:29033"/>
    </cofactor>
    <text evidence="10">Binds 2 divalent metal cations per subunit. Has a high-affinity and a low affinity metal-binding site. The true nature of the physiological cofactor is under debate. The enzyme is active with cobalt, zinc, manganese or divalent iron ions.</text>
</comment>
<comment type="similarity">
    <text evidence="8 9">Belongs to the peptidase M24A family. Methionine aminopeptidase type 1 subfamily.</text>
</comment>
<dbReference type="GO" id="GO:0006508">
    <property type="term" value="P:proteolysis"/>
    <property type="evidence" value="ECO:0007669"/>
    <property type="project" value="UniProtKB-KW"/>
</dbReference>
<reference evidence="12" key="1">
    <citation type="submission" date="2021-11" db="EMBL/GenBank/DDBJ databases">
        <authorList>
            <person name="Herlambang A."/>
            <person name="Guo Y."/>
            <person name="Takashima Y."/>
            <person name="Nishizawa T."/>
        </authorList>
    </citation>
    <scope>NUCLEOTIDE SEQUENCE</scope>
    <source>
        <strain evidence="12">E1425</strain>
    </source>
</reference>
<dbReference type="AlphaFoldDB" id="A0A9P3H087"/>
<comment type="caution">
    <text evidence="12">The sequence shown here is derived from an EMBL/GenBank/DDBJ whole genome shotgun (WGS) entry which is preliminary data.</text>
</comment>
<feature type="domain" description="C6H2-type" evidence="11">
    <location>
        <begin position="6"/>
        <end position="59"/>
    </location>
</feature>
<dbReference type="PANTHER" id="PTHR43330">
    <property type="entry name" value="METHIONINE AMINOPEPTIDASE"/>
    <property type="match status" value="1"/>
</dbReference>